<organism evidence="2 3">
    <name type="scientific">Sanguibacter gelidistatuariae</name>
    <dbReference type="NCBI Taxonomy" id="1814289"/>
    <lineage>
        <taxon>Bacteria</taxon>
        <taxon>Bacillati</taxon>
        <taxon>Actinomycetota</taxon>
        <taxon>Actinomycetes</taxon>
        <taxon>Micrococcales</taxon>
        <taxon>Sanguibacteraceae</taxon>
        <taxon>Sanguibacter</taxon>
    </lineage>
</organism>
<dbReference type="AlphaFoldDB" id="A0A1G6VSC2"/>
<dbReference type="Proteomes" id="UP000199039">
    <property type="component" value="Unassembled WGS sequence"/>
</dbReference>
<protein>
    <recommendedName>
        <fullName evidence="4">SAF domain-containing protein</fullName>
    </recommendedName>
</protein>
<keyword evidence="1" id="KW-0812">Transmembrane</keyword>
<keyword evidence="3" id="KW-1185">Reference proteome</keyword>
<evidence type="ECO:0000313" key="2">
    <source>
        <dbReference type="EMBL" id="SDD56444.1"/>
    </source>
</evidence>
<dbReference type="RefSeq" id="WP_093185824.1">
    <property type="nucleotide sequence ID" value="NZ_FMYH01000008.1"/>
</dbReference>
<evidence type="ECO:0000256" key="1">
    <source>
        <dbReference type="SAM" id="Phobius"/>
    </source>
</evidence>
<evidence type="ECO:0000313" key="3">
    <source>
        <dbReference type="Proteomes" id="UP000199039"/>
    </source>
</evidence>
<keyword evidence="1" id="KW-1133">Transmembrane helix</keyword>
<gene>
    <name evidence="2" type="ORF">SAMN05216410_3523</name>
</gene>
<evidence type="ECO:0008006" key="4">
    <source>
        <dbReference type="Google" id="ProtNLM"/>
    </source>
</evidence>
<keyword evidence="1" id="KW-0472">Membrane</keyword>
<feature type="transmembrane region" description="Helical" evidence="1">
    <location>
        <begin position="23"/>
        <end position="42"/>
    </location>
</feature>
<sequence>MTAELPAPVAPRLRRPTWRDPRLAFGILLVTASVALGTWAVADAGRTVAVYAAATTLTPGDAIGPQDLVAVDVRLGDDLDLYYPVTDDPPQGLVALRTVGERELLARSAAGSAEALDYRSVAIPVTETLSSKVTAGSTVDLWLVPPAQSGAPAAAQPQVLAEGLVVAELGERGSGLMAGGAPTVHVLAPSEALPQILAALAGGGTVAIMAVPGPDL</sequence>
<dbReference type="EMBL" id="FMYH01000008">
    <property type="protein sequence ID" value="SDD56444.1"/>
    <property type="molecule type" value="Genomic_DNA"/>
</dbReference>
<accession>A0A1G6VSC2</accession>
<proteinExistence type="predicted"/>
<dbReference type="OrthoDB" id="5192391at2"/>
<reference evidence="2 3" key="1">
    <citation type="submission" date="2016-09" db="EMBL/GenBank/DDBJ databases">
        <authorList>
            <person name="Capua I."/>
            <person name="De Benedictis P."/>
            <person name="Joannis T."/>
            <person name="Lombin L.H."/>
            <person name="Cattoli G."/>
        </authorList>
    </citation>
    <scope>NUCLEOTIDE SEQUENCE [LARGE SCALE GENOMIC DNA]</scope>
    <source>
        <strain evidence="2 3">ISLP-3</strain>
    </source>
</reference>
<name>A0A1G6VSC2_9MICO</name>
<dbReference type="STRING" id="1814289.SAMN05216410_3523"/>